<feature type="DNA-binding region" description="H-T-H motif" evidence="5">
    <location>
        <begin position="35"/>
        <end position="54"/>
    </location>
</feature>
<dbReference type="SUPFAM" id="SSF48498">
    <property type="entry name" value="Tetracyclin repressor-like, C-terminal domain"/>
    <property type="match status" value="1"/>
</dbReference>
<evidence type="ECO:0000313" key="7">
    <source>
        <dbReference type="EMBL" id="MBB3956070.1"/>
    </source>
</evidence>
<dbReference type="SUPFAM" id="SSF46689">
    <property type="entry name" value="Homeodomain-like"/>
    <property type="match status" value="1"/>
</dbReference>
<evidence type="ECO:0000313" key="8">
    <source>
        <dbReference type="Proteomes" id="UP000548867"/>
    </source>
</evidence>
<dbReference type="AlphaFoldDB" id="A0A7W6CII1"/>
<sequence>MNDIAPPQSAADLRRAEVIACAAQLLVEGGLGEITFRNLARRMDCSTTVISHHFRNKDEVVLETYRHVNARAAAMRDAALSNRAHTAVRAIEELLPISTAQRDNWAAWLHFWSAALHDPVLAAEHAVGLYQTVERVAAYLRSIGMEGDAAQGAAQAISNALYGIAIQALFDREHWDEARLRQEFRRTTAYALGPDMAARQV</sequence>
<protein>
    <submittedName>
        <fullName evidence="7">AcrR family transcriptional regulator</fullName>
    </submittedName>
</protein>
<dbReference type="PANTHER" id="PTHR30055:SF148">
    <property type="entry name" value="TETR-FAMILY TRANSCRIPTIONAL REGULATOR"/>
    <property type="match status" value="1"/>
</dbReference>
<dbReference type="RefSeq" id="WP_183626917.1">
    <property type="nucleotide sequence ID" value="NZ_JACIDX010000011.1"/>
</dbReference>
<dbReference type="Pfam" id="PF00440">
    <property type="entry name" value="TetR_N"/>
    <property type="match status" value="1"/>
</dbReference>
<evidence type="ECO:0000256" key="4">
    <source>
        <dbReference type="ARBA" id="ARBA00023163"/>
    </source>
</evidence>
<reference evidence="7 8" key="1">
    <citation type="submission" date="2020-08" db="EMBL/GenBank/DDBJ databases">
        <title>Genomic Encyclopedia of Type Strains, Phase IV (KMG-IV): sequencing the most valuable type-strain genomes for metagenomic binning, comparative biology and taxonomic classification.</title>
        <authorList>
            <person name="Goeker M."/>
        </authorList>
    </citation>
    <scope>NUCLEOTIDE SEQUENCE [LARGE SCALE GENOMIC DNA]</scope>
    <source>
        <strain evidence="7 8">DSM 27057</strain>
    </source>
</reference>
<keyword evidence="8" id="KW-1185">Reference proteome</keyword>
<keyword evidence="3 5" id="KW-0238">DNA-binding</keyword>
<dbReference type="PANTHER" id="PTHR30055">
    <property type="entry name" value="HTH-TYPE TRANSCRIPTIONAL REGULATOR RUTR"/>
    <property type="match status" value="1"/>
</dbReference>
<evidence type="ECO:0000256" key="5">
    <source>
        <dbReference type="PROSITE-ProRule" id="PRU00335"/>
    </source>
</evidence>
<feature type="domain" description="HTH tetR-type" evidence="6">
    <location>
        <begin position="12"/>
        <end position="72"/>
    </location>
</feature>
<evidence type="ECO:0000256" key="1">
    <source>
        <dbReference type="ARBA" id="ARBA00022491"/>
    </source>
</evidence>
<dbReference type="InterPro" id="IPR009057">
    <property type="entry name" value="Homeodomain-like_sf"/>
</dbReference>
<dbReference type="InterPro" id="IPR001647">
    <property type="entry name" value="HTH_TetR"/>
</dbReference>
<dbReference type="InterPro" id="IPR036271">
    <property type="entry name" value="Tet_transcr_reg_TetR-rel_C_sf"/>
</dbReference>
<evidence type="ECO:0000259" key="6">
    <source>
        <dbReference type="PROSITE" id="PS50977"/>
    </source>
</evidence>
<accession>A0A7W6CII1</accession>
<proteinExistence type="predicted"/>
<dbReference type="InterPro" id="IPR050109">
    <property type="entry name" value="HTH-type_TetR-like_transc_reg"/>
</dbReference>
<keyword evidence="4" id="KW-0804">Transcription</keyword>
<gene>
    <name evidence="7" type="ORF">GGR38_003027</name>
</gene>
<dbReference type="InterPro" id="IPR039538">
    <property type="entry name" value="BetI_C"/>
</dbReference>
<keyword evidence="2" id="KW-0805">Transcription regulation</keyword>
<dbReference type="EMBL" id="JACIDX010000011">
    <property type="protein sequence ID" value="MBB3956070.1"/>
    <property type="molecule type" value="Genomic_DNA"/>
</dbReference>
<dbReference type="PROSITE" id="PS50977">
    <property type="entry name" value="HTH_TETR_2"/>
    <property type="match status" value="1"/>
</dbReference>
<dbReference type="Proteomes" id="UP000548867">
    <property type="component" value="Unassembled WGS sequence"/>
</dbReference>
<organism evidence="7 8">
    <name type="scientific">Novosphingobium sediminicola</name>
    <dbReference type="NCBI Taxonomy" id="563162"/>
    <lineage>
        <taxon>Bacteria</taxon>
        <taxon>Pseudomonadati</taxon>
        <taxon>Pseudomonadota</taxon>
        <taxon>Alphaproteobacteria</taxon>
        <taxon>Sphingomonadales</taxon>
        <taxon>Sphingomonadaceae</taxon>
        <taxon>Novosphingobium</taxon>
    </lineage>
</organism>
<evidence type="ECO:0000256" key="2">
    <source>
        <dbReference type="ARBA" id="ARBA00023015"/>
    </source>
</evidence>
<dbReference type="Pfam" id="PF13977">
    <property type="entry name" value="TetR_C_6"/>
    <property type="match status" value="1"/>
</dbReference>
<dbReference type="GO" id="GO:0003700">
    <property type="term" value="F:DNA-binding transcription factor activity"/>
    <property type="evidence" value="ECO:0007669"/>
    <property type="project" value="TreeGrafter"/>
</dbReference>
<comment type="caution">
    <text evidence="7">The sequence shown here is derived from an EMBL/GenBank/DDBJ whole genome shotgun (WGS) entry which is preliminary data.</text>
</comment>
<name>A0A7W6CII1_9SPHN</name>
<evidence type="ECO:0000256" key="3">
    <source>
        <dbReference type="ARBA" id="ARBA00023125"/>
    </source>
</evidence>
<dbReference type="GO" id="GO:0000976">
    <property type="term" value="F:transcription cis-regulatory region binding"/>
    <property type="evidence" value="ECO:0007669"/>
    <property type="project" value="TreeGrafter"/>
</dbReference>
<keyword evidence="1" id="KW-0678">Repressor</keyword>
<dbReference type="Gene3D" id="1.10.357.10">
    <property type="entry name" value="Tetracycline Repressor, domain 2"/>
    <property type="match status" value="1"/>
</dbReference>